<keyword evidence="2" id="KW-1185">Reference proteome</keyword>
<dbReference type="EMBL" id="QRDZ01000004">
    <property type="protein sequence ID" value="RED85543.1"/>
    <property type="molecule type" value="Genomic_DNA"/>
</dbReference>
<dbReference type="Gene3D" id="2.60.120.1390">
    <property type="match status" value="1"/>
</dbReference>
<organism evidence="1 2">
    <name type="scientific">Cohnella phaseoli</name>
    <dbReference type="NCBI Taxonomy" id="456490"/>
    <lineage>
        <taxon>Bacteria</taxon>
        <taxon>Bacillati</taxon>
        <taxon>Bacillota</taxon>
        <taxon>Bacilli</taxon>
        <taxon>Bacillales</taxon>
        <taxon>Paenibacillaceae</taxon>
        <taxon>Cohnella</taxon>
    </lineage>
</organism>
<dbReference type="Proteomes" id="UP000256977">
    <property type="component" value="Unassembled WGS sequence"/>
</dbReference>
<name>A0A3D9KJ30_9BACL</name>
<accession>A0A3D9KJ30</accession>
<sequence>MYSFNGLDMGLGNLSRLSNAVTRSISAENFTGEKGKGGMATEGTGAGCARDLGIGWKVSPSVEIEPGATFEMANIQGMGAIQHIWLTCFPTTWRSLIVRMYWDDEEQPSVEAPVGDLFCNGWQERCNVNSLPVAVNPAGGMNSYWQMPFRKAARLTVENTSGEKAVLYYQIDYTLTDVPEDAAYFHAQWRRSSPVPYKDVHTILDGVKGKGHYVGVYLAWQVNNTGWWGEGEIKFYMDGDRDFPTICGTGTEDYFGGAWNWEQPQGEYGTYSTPYLGMHQVIKPDGLYRSQQRFGMYRWHVMDPIRFESELKITIQDLGWRSGGRYLPQQSDIASTVFWYQSEPHASFPALPGNDEREVI</sequence>
<dbReference type="Pfam" id="PF11175">
    <property type="entry name" value="DUF2961"/>
    <property type="match status" value="1"/>
</dbReference>
<reference evidence="1 2" key="1">
    <citation type="submission" date="2018-07" db="EMBL/GenBank/DDBJ databases">
        <title>Genomic Encyclopedia of Type Strains, Phase III (KMG-III): the genomes of soil and plant-associated and newly described type strains.</title>
        <authorList>
            <person name="Whitman W."/>
        </authorList>
    </citation>
    <scope>NUCLEOTIDE SEQUENCE [LARGE SCALE GENOMIC DNA]</scope>
    <source>
        <strain evidence="1 2">CECT 7287</strain>
    </source>
</reference>
<comment type="caution">
    <text evidence="1">The sequence shown here is derived from an EMBL/GenBank/DDBJ whole genome shotgun (WGS) entry which is preliminary data.</text>
</comment>
<dbReference type="AlphaFoldDB" id="A0A3D9KJ30"/>
<evidence type="ECO:0000313" key="1">
    <source>
        <dbReference type="EMBL" id="RED85543.1"/>
    </source>
</evidence>
<protein>
    <submittedName>
        <fullName evidence="1">DUF2961 family protein</fullName>
    </submittedName>
</protein>
<gene>
    <name evidence="1" type="ORF">DFP98_104248</name>
</gene>
<dbReference type="InterPro" id="IPR021345">
    <property type="entry name" value="DUF2961"/>
</dbReference>
<dbReference type="OrthoDB" id="2518538at2"/>
<evidence type="ECO:0000313" key="2">
    <source>
        <dbReference type="Proteomes" id="UP000256977"/>
    </source>
</evidence>
<proteinExistence type="predicted"/>
<dbReference type="RefSeq" id="WP_116059961.1">
    <property type="nucleotide sequence ID" value="NZ_QRDZ01000004.1"/>
</dbReference>